<dbReference type="GO" id="GO:0004713">
    <property type="term" value="F:protein tyrosine kinase activity"/>
    <property type="evidence" value="ECO:0007669"/>
    <property type="project" value="InterPro"/>
</dbReference>
<dbReference type="Proteomes" id="UP001215598">
    <property type="component" value="Unassembled WGS sequence"/>
</dbReference>
<dbReference type="PANTHER" id="PTHR45832:SF22">
    <property type="entry name" value="SERINE_THREONINE-PROTEIN KINASE SAMKA-RELATED"/>
    <property type="match status" value="1"/>
</dbReference>
<dbReference type="InterPro" id="IPR020635">
    <property type="entry name" value="Tyr_kinase_cat_dom"/>
</dbReference>
<dbReference type="InterPro" id="IPR011009">
    <property type="entry name" value="Kinase-like_dom_sf"/>
</dbReference>
<dbReference type="EMBL" id="JARKIB010000154">
    <property type="protein sequence ID" value="KAJ7731249.1"/>
    <property type="molecule type" value="Genomic_DNA"/>
</dbReference>
<dbReference type="InterPro" id="IPR008266">
    <property type="entry name" value="Tyr_kinase_AS"/>
</dbReference>
<name>A0AAD7HZI6_9AGAR</name>
<comment type="caution">
    <text evidence="5">The sequence shown here is derived from an EMBL/GenBank/DDBJ whole genome shotgun (WGS) entry which is preliminary data.</text>
</comment>
<dbReference type="Gene3D" id="1.10.510.10">
    <property type="entry name" value="Transferase(Phosphotransferase) domain 1"/>
    <property type="match status" value="1"/>
</dbReference>
<keyword evidence="6" id="KW-1185">Reference proteome</keyword>
<proteinExistence type="inferred from homology"/>
<evidence type="ECO:0000313" key="5">
    <source>
        <dbReference type="EMBL" id="KAJ7731249.1"/>
    </source>
</evidence>
<evidence type="ECO:0000256" key="1">
    <source>
        <dbReference type="ARBA" id="ARBA00008874"/>
    </source>
</evidence>
<reference evidence="5" key="1">
    <citation type="submission" date="2023-03" db="EMBL/GenBank/DDBJ databases">
        <title>Massive genome expansion in bonnet fungi (Mycena s.s.) driven by repeated elements and novel gene families across ecological guilds.</title>
        <authorList>
            <consortium name="Lawrence Berkeley National Laboratory"/>
            <person name="Harder C.B."/>
            <person name="Miyauchi S."/>
            <person name="Viragh M."/>
            <person name="Kuo A."/>
            <person name="Thoen E."/>
            <person name="Andreopoulos B."/>
            <person name="Lu D."/>
            <person name="Skrede I."/>
            <person name="Drula E."/>
            <person name="Henrissat B."/>
            <person name="Morin E."/>
            <person name="Kohler A."/>
            <person name="Barry K."/>
            <person name="LaButti K."/>
            <person name="Morin E."/>
            <person name="Salamov A."/>
            <person name="Lipzen A."/>
            <person name="Mereny Z."/>
            <person name="Hegedus B."/>
            <person name="Baldrian P."/>
            <person name="Stursova M."/>
            <person name="Weitz H."/>
            <person name="Taylor A."/>
            <person name="Grigoriev I.V."/>
            <person name="Nagy L.G."/>
            <person name="Martin F."/>
            <person name="Kauserud H."/>
        </authorList>
    </citation>
    <scope>NUCLEOTIDE SEQUENCE</scope>
    <source>
        <strain evidence="5">CBHHK182m</strain>
    </source>
</reference>
<keyword evidence="5" id="KW-0808">Transferase</keyword>
<keyword evidence="5" id="KW-0418">Kinase</keyword>
<dbReference type="PROSITE" id="PS50011">
    <property type="entry name" value="PROTEIN_KINASE_DOM"/>
    <property type="match status" value="1"/>
</dbReference>
<dbReference type="InterPro" id="IPR000719">
    <property type="entry name" value="Prot_kinase_dom"/>
</dbReference>
<evidence type="ECO:0000256" key="2">
    <source>
        <dbReference type="ARBA" id="ARBA00022741"/>
    </source>
</evidence>
<feature type="domain" description="Protein kinase" evidence="4">
    <location>
        <begin position="62"/>
        <end position="315"/>
    </location>
</feature>
<protein>
    <submittedName>
        <fullName evidence="5">Kinase-like domain-containing protein</fullName>
    </submittedName>
</protein>
<accession>A0AAD7HZI6</accession>
<comment type="similarity">
    <text evidence="1">Belongs to the protein kinase superfamily. STE Ser/Thr protein kinase family. STE20 subfamily.</text>
</comment>
<dbReference type="PROSITE" id="PS00109">
    <property type="entry name" value="PROTEIN_KINASE_TYR"/>
    <property type="match status" value="1"/>
</dbReference>
<gene>
    <name evidence="5" type="ORF">B0H16DRAFT_1329453</name>
</gene>
<evidence type="ECO:0000259" key="4">
    <source>
        <dbReference type="PROSITE" id="PS50011"/>
    </source>
</evidence>
<dbReference type="AlphaFoldDB" id="A0AAD7HZI6"/>
<keyword evidence="2" id="KW-0547">Nucleotide-binding</keyword>
<dbReference type="SMART" id="SM00219">
    <property type="entry name" value="TyrKc"/>
    <property type="match status" value="1"/>
</dbReference>
<organism evidence="5 6">
    <name type="scientific">Mycena metata</name>
    <dbReference type="NCBI Taxonomy" id="1033252"/>
    <lineage>
        <taxon>Eukaryota</taxon>
        <taxon>Fungi</taxon>
        <taxon>Dikarya</taxon>
        <taxon>Basidiomycota</taxon>
        <taxon>Agaricomycotina</taxon>
        <taxon>Agaricomycetes</taxon>
        <taxon>Agaricomycetidae</taxon>
        <taxon>Agaricales</taxon>
        <taxon>Marasmiineae</taxon>
        <taxon>Mycenaceae</taxon>
        <taxon>Mycena</taxon>
    </lineage>
</organism>
<keyword evidence="3" id="KW-0067">ATP-binding</keyword>
<evidence type="ECO:0000256" key="3">
    <source>
        <dbReference type="ARBA" id="ARBA00022840"/>
    </source>
</evidence>
<dbReference type="Pfam" id="PF00069">
    <property type="entry name" value="Pkinase"/>
    <property type="match status" value="1"/>
</dbReference>
<evidence type="ECO:0000313" key="6">
    <source>
        <dbReference type="Proteomes" id="UP001215598"/>
    </source>
</evidence>
<dbReference type="SUPFAM" id="SSF56112">
    <property type="entry name" value="Protein kinase-like (PK-like)"/>
    <property type="match status" value="1"/>
</dbReference>
<dbReference type="GO" id="GO:0005524">
    <property type="term" value="F:ATP binding"/>
    <property type="evidence" value="ECO:0007669"/>
    <property type="project" value="UniProtKB-KW"/>
</dbReference>
<sequence length="350" mass="39752">MELNYTSTRSSAFVKPEEDLRIFYKTAPPLTDDGLNSNPLSDTDSMDQMRRLVCAEDPTSIYAMISKLGQGWSGPVYEARESKNGRRVVIAQNDMTNQQKHIFLEQLSAMKELRHPNIVMFLESYLVGPEELWIVTEYIEGRELSEIVPSVALAEDQISYICLQTCLVLEYLHRQNFVHRDIRQDNVMIDLQGRIKIKGFGFCVKLTVQRPRRMSIAGKPHWMAPEVVKQKQYGTKVDVWSLGIMALELSSVEHGPPHIDEEPLTVLYFIAANGAPTLKNPGALRAEFRTFLESCLCVDVESRATVAELLDHPFLQRACDSAGMAPLLQSMPLDWRTSVRRHQTLSIARN</sequence>
<dbReference type="PANTHER" id="PTHR45832">
    <property type="entry name" value="SERINE/THREONINE-PROTEIN KINASE SAMKA-RELATED-RELATED"/>
    <property type="match status" value="1"/>
</dbReference>
<dbReference type="InterPro" id="IPR051931">
    <property type="entry name" value="PAK3-like"/>
</dbReference>
<dbReference type="Gene3D" id="3.30.200.20">
    <property type="entry name" value="Phosphorylase Kinase, domain 1"/>
    <property type="match status" value="1"/>
</dbReference>